<feature type="region of interest" description="Disordered" evidence="7">
    <location>
        <begin position="415"/>
        <end position="440"/>
    </location>
</feature>
<feature type="region of interest" description="Disordered" evidence="7">
    <location>
        <begin position="21"/>
        <end position="40"/>
    </location>
</feature>
<accession>A0AAN7K5I3</accession>
<gene>
    <name evidence="9" type="ORF">SAY87_019573</name>
</gene>
<evidence type="ECO:0000313" key="9">
    <source>
        <dbReference type="EMBL" id="KAK4758272.1"/>
    </source>
</evidence>
<keyword evidence="6" id="KW-0175">Coiled coil</keyword>
<dbReference type="AlphaFoldDB" id="A0AAN7K5I3"/>
<dbReference type="GO" id="GO:0046983">
    <property type="term" value="F:protein dimerization activity"/>
    <property type="evidence" value="ECO:0007669"/>
    <property type="project" value="InterPro"/>
</dbReference>
<reference evidence="9 10" key="1">
    <citation type="journal article" date="2023" name="Hortic Res">
        <title>Pangenome of water caltrop reveals structural variations and asymmetric subgenome divergence after allopolyploidization.</title>
        <authorList>
            <person name="Zhang X."/>
            <person name="Chen Y."/>
            <person name="Wang L."/>
            <person name="Yuan Y."/>
            <person name="Fang M."/>
            <person name="Shi L."/>
            <person name="Lu R."/>
            <person name="Comes H.P."/>
            <person name="Ma Y."/>
            <person name="Chen Y."/>
            <person name="Huang G."/>
            <person name="Zhou Y."/>
            <person name="Zheng Z."/>
            <person name="Qiu Y."/>
        </authorList>
    </citation>
    <scope>NUCLEOTIDE SEQUENCE [LARGE SCALE GENOMIC DNA]</scope>
    <source>
        <tissue evidence="9">Roots</tissue>
    </source>
</reference>
<comment type="caution">
    <text evidence="9">The sequence shown here is derived from an EMBL/GenBank/DDBJ whole genome shotgun (WGS) entry which is preliminary data.</text>
</comment>
<keyword evidence="10" id="KW-1185">Reference proteome</keyword>
<keyword evidence="4 5" id="KW-0539">Nucleus</keyword>
<dbReference type="CDD" id="cd11449">
    <property type="entry name" value="bHLH_AtAIB_like"/>
    <property type="match status" value="1"/>
</dbReference>
<keyword evidence="2 5" id="KW-0805">Transcription regulation</keyword>
<feature type="coiled-coil region" evidence="6">
    <location>
        <begin position="482"/>
        <end position="509"/>
    </location>
</feature>
<dbReference type="GO" id="GO:0003700">
    <property type="term" value="F:DNA-binding transcription factor activity"/>
    <property type="evidence" value="ECO:0007669"/>
    <property type="project" value="InterPro"/>
</dbReference>
<evidence type="ECO:0000256" key="3">
    <source>
        <dbReference type="ARBA" id="ARBA00023163"/>
    </source>
</evidence>
<dbReference type="InterPro" id="IPR025610">
    <property type="entry name" value="MYC/MYB_N"/>
</dbReference>
<evidence type="ECO:0000313" key="10">
    <source>
        <dbReference type="Proteomes" id="UP001345219"/>
    </source>
</evidence>
<dbReference type="SUPFAM" id="SSF47459">
    <property type="entry name" value="HLH, helix-loop-helix DNA-binding domain"/>
    <property type="match status" value="1"/>
</dbReference>
<proteinExistence type="predicted"/>
<evidence type="ECO:0000256" key="7">
    <source>
        <dbReference type="SAM" id="MobiDB-lite"/>
    </source>
</evidence>
<dbReference type="Gene3D" id="4.10.280.10">
    <property type="entry name" value="Helix-loop-helix DNA-binding domain"/>
    <property type="match status" value="1"/>
</dbReference>
<feature type="compositionally biased region" description="Basic residues" evidence="7">
    <location>
        <begin position="422"/>
        <end position="431"/>
    </location>
</feature>
<protein>
    <recommendedName>
        <fullName evidence="5">Transcription factor</fullName>
        <shortName evidence="5">bHLH transcription factor</shortName>
    </recommendedName>
    <alternativeName>
        <fullName evidence="5">Basic helix-loop-helix protein</fullName>
    </alternativeName>
</protein>
<dbReference type="InterPro" id="IPR011598">
    <property type="entry name" value="bHLH_dom"/>
</dbReference>
<dbReference type="InterPro" id="IPR036638">
    <property type="entry name" value="HLH_DNA-bd_sf"/>
</dbReference>
<dbReference type="GO" id="GO:0005634">
    <property type="term" value="C:nucleus"/>
    <property type="evidence" value="ECO:0007669"/>
    <property type="project" value="UniProtKB-SubCell"/>
</dbReference>
<dbReference type="EMBL" id="JAXIOK010000012">
    <property type="protein sequence ID" value="KAK4758272.1"/>
    <property type="molecule type" value="Genomic_DNA"/>
</dbReference>
<evidence type="ECO:0000256" key="5">
    <source>
        <dbReference type="RuleBase" id="RU369104"/>
    </source>
</evidence>
<evidence type="ECO:0000256" key="4">
    <source>
        <dbReference type="ARBA" id="ARBA00023242"/>
    </source>
</evidence>
<evidence type="ECO:0000256" key="2">
    <source>
        <dbReference type="ARBA" id="ARBA00023015"/>
    </source>
</evidence>
<name>A0AAN7K5I3_9MYRT</name>
<evidence type="ECO:0000256" key="1">
    <source>
        <dbReference type="ARBA" id="ARBA00004123"/>
    </source>
</evidence>
<dbReference type="Proteomes" id="UP001345219">
    <property type="component" value="Chromosome 15"/>
</dbReference>
<dbReference type="GO" id="GO:0000976">
    <property type="term" value="F:transcription cis-regulatory region binding"/>
    <property type="evidence" value="ECO:0007669"/>
    <property type="project" value="TreeGrafter"/>
</dbReference>
<evidence type="ECO:0000259" key="8">
    <source>
        <dbReference type="PROSITE" id="PS50888"/>
    </source>
</evidence>
<feature type="compositionally biased region" description="Low complexity" evidence="7">
    <location>
        <begin position="31"/>
        <end position="40"/>
    </location>
</feature>
<dbReference type="PROSITE" id="PS50888">
    <property type="entry name" value="BHLH"/>
    <property type="match status" value="1"/>
</dbReference>
<dbReference type="PANTHER" id="PTHR11514">
    <property type="entry name" value="MYC"/>
    <property type="match status" value="1"/>
</dbReference>
<comment type="subcellular location">
    <subcellularLocation>
        <location evidence="1 5">Nucleus</location>
    </subcellularLocation>
</comment>
<organism evidence="9 10">
    <name type="scientific">Trapa incisa</name>
    <dbReference type="NCBI Taxonomy" id="236973"/>
    <lineage>
        <taxon>Eukaryota</taxon>
        <taxon>Viridiplantae</taxon>
        <taxon>Streptophyta</taxon>
        <taxon>Embryophyta</taxon>
        <taxon>Tracheophyta</taxon>
        <taxon>Spermatophyta</taxon>
        <taxon>Magnoliopsida</taxon>
        <taxon>eudicotyledons</taxon>
        <taxon>Gunneridae</taxon>
        <taxon>Pentapetalae</taxon>
        <taxon>rosids</taxon>
        <taxon>malvids</taxon>
        <taxon>Myrtales</taxon>
        <taxon>Lythraceae</taxon>
        <taxon>Trapa</taxon>
    </lineage>
</organism>
<dbReference type="InterPro" id="IPR045084">
    <property type="entry name" value="AIB/MYC-like"/>
</dbReference>
<sequence>MNPWANHNASMMEAFEASDHFSPWPPPLPPQSSASSAATATPALTHPISFNPDVLQQRLQALVEGARHGWNYAIFWQCAYGFSAAATAAPVLGWGDGYYKDRTDGNPSESGNIVTSAADQEHRKRILRELNSLISGPAATGDAANGEVTDAEWFFLDSMMRSSVNSSELPAQAFLKSKTIWLSGSEAMAICGCERALQGHQLGLQTLVCIPLAIGVVELGSTVLIFQSSDLITQVWSLFDFNNNIDNSSIIGTAYWQRSSSQASSIWISDPSSNTGIKDNSIHVPLPSSSAAENCHIPKSVPFGNPGSSTLDCLRQDSQHMQNENYLTRELNFFDTMLDNSNPKDGNLHPMKLESGEISSFRDGKGSLYTGGGPQLLTIDEKKRRRGVILSASGGDAGYSDHSDFEASVVKSSTVLAASERKPKKRGRKPANGREEPLNHVEAERQRREKLNQRFCDLRAVVPNVSSKMDKASLMGDAISYIKELKQKIQEAHSSTEDIQKQVDALKKELASKGSSPLPCDEDISLPRGLGNKLTEFDVNVEIIGCDVMIRTQSINKNHPGARLMQALMELDLDVHHATLSVFNDMTIQQAVAKMGSQFYTQEQLRVAISSKIGLEDSTRRA</sequence>
<keyword evidence="3 5" id="KW-0804">Transcription</keyword>
<dbReference type="SMART" id="SM00353">
    <property type="entry name" value="HLH"/>
    <property type="match status" value="1"/>
</dbReference>
<dbReference type="PANTHER" id="PTHR11514:SF43">
    <property type="entry name" value="TRANSCRIPTION FACTOR MYC2"/>
    <property type="match status" value="1"/>
</dbReference>
<evidence type="ECO:0000256" key="6">
    <source>
        <dbReference type="SAM" id="Coils"/>
    </source>
</evidence>
<feature type="domain" description="BHLH" evidence="8">
    <location>
        <begin position="435"/>
        <end position="485"/>
    </location>
</feature>
<dbReference type="Pfam" id="PF14215">
    <property type="entry name" value="bHLH-MYC_N"/>
    <property type="match status" value="1"/>
</dbReference>
<dbReference type="Pfam" id="PF00010">
    <property type="entry name" value="HLH"/>
    <property type="match status" value="1"/>
</dbReference>